<sequence length="75" mass="9184">MRQKKGADWLMEQINEAIDAKRELTAPKSQQHKRWIKRWKRHQKMTKSKCGVKKTTTIKEKRRKNRQLEAILKWI</sequence>
<protein>
    <submittedName>
        <fullName evidence="2">Uncharacterized protein</fullName>
    </submittedName>
</protein>
<keyword evidence="3" id="KW-1185">Reference proteome</keyword>
<evidence type="ECO:0000256" key="1">
    <source>
        <dbReference type="SAM" id="MobiDB-lite"/>
    </source>
</evidence>
<proteinExistence type="predicted"/>
<dbReference type="EMBL" id="LXQA010635920">
    <property type="protein sequence ID" value="MCI63368.1"/>
    <property type="molecule type" value="Genomic_DNA"/>
</dbReference>
<dbReference type="AlphaFoldDB" id="A0A392TR35"/>
<dbReference type="Proteomes" id="UP000265520">
    <property type="component" value="Unassembled WGS sequence"/>
</dbReference>
<name>A0A392TR35_9FABA</name>
<comment type="caution">
    <text evidence="2">The sequence shown here is derived from an EMBL/GenBank/DDBJ whole genome shotgun (WGS) entry which is preliminary data.</text>
</comment>
<evidence type="ECO:0000313" key="3">
    <source>
        <dbReference type="Proteomes" id="UP000265520"/>
    </source>
</evidence>
<feature type="non-terminal residue" evidence="2">
    <location>
        <position position="75"/>
    </location>
</feature>
<feature type="compositionally biased region" description="Basic residues" evidence="1">
    <location>
        <begin position="30"/>
        <end position="52"/>
    </location>
</feature>
<organism evidence="2 3">
    <name type="scientific">Trifolium medium</name>
    <dbReference type="NCBI Taxonomy" id="97028"/>
    <lineage>
        <taxon>Eukaryota</taxon>
        <taxon>Viridiplantae</taxon>
        <taxon>Streptophyta</taxon>
        <taxon>Embryophyta</taxon>
        <taxon>Tracheophyta</taxon>
        <taxon>Spermatophyta</taxon>
        <taxon>Magnoliopsida</taxon>
        <taxon>eudicotyledons</taxon>
        <taxon>Gunneridae</taxon>
        <taxon>Pentapetalae</taxon>
        <taxon>rosids</taxon>
        <taxon>fabids</taxon>
        <taxon>Fabales</taxon>
        <taxon>Fabaceae</taxon>
        <taxon>Papilionoideae</taxon>
        <taxon>50 kb inversion clade</taxon>
        <taxon>NPAAA clade</taxon>
        <taxon>Hologalegina</taxon>
        <taxon>IRL clade</taxon>
        <taxon>Trifolieae</taxon>
        <taxon>Trifolium</taxon>
    </lineage>
</organism>
<accession>A0A392TR35</accession>
<evidence type="ECO:0000313" key="2">
    <source>
        <dbReference type="EMBL" id="MCI63368.1"/>
    </source>
</evidence>
<feature type="region of interest" description="Disordered" evidence="1">
    <location>
        <begin position="25"/>
        <end position="52"/>
    </location>
</feature>
<reference evidence="2 3" key="1">
    <citation type="journal article" date="2018" name="Front. Plant Sci.">
        <title>Red Clover (Trifolium pratense) and Zigzag Clover (T. medium) - A Picture of Genomic Similarities and Differences.</title>
        <authorList>
            <person name="Dluhosova J."/>
            <person name="Istvanek J."/>
            <person name="Nedelnik J."/>
            <person name="Repkova J."/>
        </authorList>
    </citation>
    <scope>NUCLEOTIDE SEQUENCE [LARGE SCALE GENOMIC DNA]</scope>
    <source>
        <strain evidence="3">cv. 10/8</strain>
        <tissue evidence="2">Leaf</tissue>
    </source>
</reference>